<evidence type="ECO:0000256" key="4">
    <source>
        <dbReference type="ARBA" id="ARBA00008599"/>
    </source>
</evidence>
<keyword evidence="9" id="KW-1133">Transmembrane helix</keyword>
<gene>
    <name evidence="11" type="ORF">QE152_g33897</name>
</gene>
<evidence type="ECO:0000256" key="5">
    <source>
        <dbReference type="ARBA" id="ARBA00022475"/>
    </source>
</evidence>
<keyword evidence="10" id="KW-0472">Membrane</keyword>
<dbReference type="GO" id="GO:0005789">
    <property type="term" value="C:endoplasmic reticulum membrane"/>
    <property type="evidence" value="ECO:0007669"/>
    <property type="project" value="UniProtKB-SubCell"/>
</dbReference>
<dbReference type="EMBL" id="JASPKY010000529">
    <property type="protein sequence ID" value="KAK9693871.1"/>
    <property type="molecule type" value="Genomic_DNA"/>
</dbReference>
<evidence type="ECO:0000256" key="6">
    <source>
        <dbReference type="ARBA" id="ARBA00022692"/>
    </source>
</evidence>
<evidence type="ECO:0000256" key="10">
    <source>
        <dbReference type="ARBA" id="ARBA00023136"/>
    </source>
</evidence>
<keyword evidence="7" id="KW-0677">Repeat</keyword>
<evidence type="ECO:0000256" key="9">
    <source>
        <dbReference type="ARBA" id="ARBA00022989"/>
    </source>
</evidence>
<dbReference type="SMART" id="SM00698">
    <property type="entry name" value="MORN"/>
    <property type="match status" value="1"/>
</dbReference>
<dbReference type="AlphaFoldDB" id="A0AAW1IVE2"/>
<comment type="subcellular location">
    <subcellularLocation>
        <location evidence="3">Cell membrane</location>
    </subcellularLocation>
    <subcellularLocation>
        <location evidence="2">Endomembrane system</location>
        <topology evidence="2">Peripheral membrane protein</topology>
    </subcellularLocation>
    <subcellularLocation>
        <location evidence="1">Endoplasmic reticulum membrane</location>
        <topology evidence="1">Single-pass type IV membrane protein</topology>
    </subcellularLocation>
</comment>
<keyword evidence="12" id="KW-1185">Reference proteome</keyword>
<reference evidence="11 12" key="1">
    <citation type="journal article" date="2024" name="BMC Genomics">
        <title>De novo assembly and annotation of Popillia japonica's genome with initial clues to its potential as an invasive pest.</title>
        <authorList>
            <person name="Cucini C."/>
            <person name="Boschi S."/>
            <person name="Funari R."/>
            <person name="Cardaioli E."/>
            <person name="Iannotti N."/>
            <person name="Marturano G."/>
            <person name="Paoli F."/>
            <person name="Bruttini M."/>
            <person name="Carapelli A."/>
            <person name="Frati F."/>
            <person name="Nardi F."/>
        </authorList>
    </citation>
    <scope>NUCLEOTIDE SEQUENCE [LARGE SCALE GENOMIC DNA]</scope>
    <source>
        <strain evidence="11">DMR45628</strain>
    </source>
</reference>
<dbReference type="PANTHER" id="PTHR23085">
    <property type="entry name" value="GH28348P"/>
    <property type="match status" value="1"/>
</dbReference>
<organism evidence="11 12">
    <name type="scientific">Popillia japonica</name>
    <name type="common">Japanese beetle</name>
    <dbReference type="NCBI Taxonomy" id="7064"/>
    <lineage>
        <taxon>Eukaryota</taxon>
        <taxon>Metazoa</taxon>
        <taxon>Ecdysozoa</taxon>
        <taxon>Arthropoda</taxon>
        <taxon>Hexapoda</taxon>
        <taxon>Insecta</taxon>
        <taxon>Pterygota</taxon>
        <taxon>Neoptera</taxon>
        <taxon>Endopterygota</taxon>
        <taxon>Coleoptera</taxon>
        <taxon>Polyphaga</taxon>
        <taxon>Scarabaeiformia</taxon>
        <taxon>Scarabaeidae</taxon>
        <taxon>Rutelinae</taxon>
        <taxon>Popillia</taxon>
    </lineage>
</organism>
<dbReference type="Pfam" id="PF02493">
    <property type="entry name" value="MORN"/>
    <property type="match status" value="1"/>
</dbReference>
<dbReference type="InterPro" id="IPR043128">
    <property type="entry name" value="Rev_trsase/Diguanyl_cyclase"/>
</dbReference>
<comment type="similarity">
    <text evidence="4">Belongs to the junctophilin family.</text>
</comment>
<evidence type="ECO:0000256" key="1">
    <source>
        <dbReference type="ARBA" id="ARBA00004163"/>
    </source>
</evidence>
<keyword evidence="5" id="KW-1003">Cell membrane</keyword>
<sequence length="258" mass="28417">MDITKLCCQSSLEQTPHLQHIWAFFDTSFAITAAAEIFQDTIQQTLQGIPQVINISDDILIYGKTPEEHNANLLRVEEHNANLLRVLDVLKNQQLTINLSKNGTYQGQWLRGMRHGYGVRTSAPFGKASKFRATKAIRASLTSLKSSEGAGSEVDKRERRVDDTRGGFVLKMNSTEPSGRRKSLGSGNIKKGLLMGWKLKQRSASDLEKRVQSGSIRSTASSASWVSSDSAQSGMTNASIPSDSNASFVVEVRLLFKL</sequence>
<evidence type="ECO:0000313" key="12">
    <source>
        <dbReference type="Proteomes" id="UP001458880"/>
    </source>
</evidence>
<keyword evidence="8" id="KW-0256">Endoplasmic reticulum</keyword>
<dbReference type="InterPro" id="IPR043502">
    <property type="entry name" value="DNA/RNA_pol_sf"/>
</dbReference>
<evidence type="ECO:0000256" key="8">
    <source>
        <dbReference type="ARBA" id="ARBA00022824"/>
    </source>
</evidence>
<evidence type="ECO:0000256" key="7">
    <source>
        <dbReference type="ARBA" id="ARBA00022737"/>
    </source>
</evidence>
<name>A0AAW1IVE2_POPJA</name>
<proteinExistence type="inferred from homology"/>
<dbReference type="InterPro" id="IPR017191">
    <property type="entry name" value="Junctophilin"/>
</dbReference>
<dbReference type="GO" id="GO:0005886">
    <property type="term" value="C:plasma membrane"/>
    <property type="evidence" value="ECO:0007669"/>
    <property type="project" value="UniProtKB-SubCell"/>
</dbReference>
<dbReference type="Gene3D" id="3.30.70.270">
    <property type="match status" value="1"/>
</dbReference>
<keyword evidence="6" id="KW-0812">Transmembrane</keyword>
<comment type="caution">
    <text evidence="11">The sequence shown here is derived from an EMBL/GenBank/DDBJ whole genome shotgun (WGS) entry which is preliminary data.</text>
</comment>
<evidence type="ECO:0000313" key="11">
    <source>
        <dbReference type="EMBL" id="KAK9693871.1"/>
    </source>
</evidence>
<dbReference type="Proteomes" id="UP001458880">
    <property type="component" value="Unassembled WGS sequence"/>
</dbReference>
<accession>A0AAW1IVE2</accession>
<evidence type="ECO:0000256" key="2">
    <source>
        <dbReference type="ARBA" id="ARBA00004184"/>
    </source>
</evidence>
<dbReference type="GO" id="GO:0071897">
    <property type="term" value="P:DNA biosynthetic process"/>
    <property type="evidence" value="ECO:0007669"/>
    <property type="project" value="UniProtKB-ARBA"/>
</dbReference>
<dbReference type="PANTHER" id="PTHR23085:SF16">
    <property type="entry name" value="GH28348P"/>
    <property type="match status" value="1"/>
</dbReference>
<protein>
    <submittedName>
        <fullName evidence="11">MORN repeat</fullName>
    </submittedName>
</protein>
<dbReference type="SUPFAM" id="SSF56672">
    <property type="entry name" value="DNA/RNA polymerases"/>
    <property type="match status" value="1"/>
</dbReference>
<evidence type="ECO:0000256" key="3">
    <source>
        <dbReference type="ARBA" id="ARBA00004236"/>
    </source>
</evidence>
<dbReference type="InterPro" id="IPR003409">
    <property type="entry name" value="MORN"/>
</dbReference>
<dbReference type="GO" id="GO:0030314">
    <property type="term" value="C:junctional membrane complex"/>
    <property type="evidence" value="ECO:0007669"/>
    <property type="project" value="InterPro"/>
</dbReference>